<gene>
    <name evidence="2" type="ORF">WDJ50_10520</name>
</gene>
<evidence type="ECO:0000256" key="1">
    <source>
        <dbReference type="SAM" id="Phobius"/>
    </source>
</evidence>
<keyword evidence="1" id="KW-0812">Transmembrane</keyword>
<dbReference type="AlphaFoldDB" id="A0AAU6PZK1"/>
<dbReference type="RefSeq" id="WP_339094874.1">
    <property type="nucleotide sequence ID" value="NZ_CP149782.1"/>
</dbReference>
<evidence type="ECO:0008006" key="3">
    <source>
        <dbReference type="Google" id="ProtNLM"/>
    </source>
</evidence>
<feature type="transmembrane region" description="Helical" evidence="1">
    <location>
        <begin position="36"/>
        <end position="56"/>
    </location>
</feature>
<keyword evidence="1" id="KW-0472">Membrane</keyword>
<name>A0AAU6PZK1_9DEIO</name>
<protein>
    <recommendedName>
        <fullName evidence="3">EamA family transporter</fullName>
    </recommendedName>
</protein>
<reference evidence="2" key="1">
    <citation type="submission" date="2024-03" db="EMBL/GenBank/DDBJ databases">
        <title>Deinococcus weizhi sp. nov., isolated from human skin.</title>
        <authorList>
            <person name="Wei Z."/>
            <person name="Tian F."/>
            <person name="Yang C."/>
            <person name="Xin L.T."/>
            <person name="Wen Z.J."/>
            <person name="Lan K.C."/>
            <person name="Yu L."/>
            <person name="Zhe W."/>
            <person name="Dan F.D."/>
            <person name="Jun W."/>
            <person name="Rui Z."/>
            <person name="Yong X.J."/>
            <person name="Ting Y."/>
            <person name="Wei X."/>
            <person name="Xu Z.G."/>
            <person name="Xin Z."/>
            <person name="Dong F.G."/>
            <person name="Ni X.M."/>
            <person name="Zheng M.G."/>
            <person name="Chun Y."/>
            <person name="Qian W.X."/>
        </authorList>
    </citation>
    <scope>NUCLEOTIDE SEQUENCE</scope>
    <source>
        <strain evidence="2">VB142</strain>
    </source>
</reference>
<proteinExistence type="predicted"/>
<accession>A0AAU6PZK1</accession>
<organism evidence="2">
    <name type="scientific">Deinococcus sp. VB142</name>
    <dbReference type="NCBI Taxonomy" id="3112952"/>
    <lineage>
        <taxon>Bacteria</taxon>
        <taxon>Thermotogati</taxon>
        <taxon>Deinococcota</taxon>
        <taxon>Deinococci</taxon>
        <taxon>Deinococcales</taxon>
        <taxon>Deinococcaceae</taxon>
        <taxon>Deinococcus</taxon>
    </lineage>
</organism>
<evidence type="ECO:0000313" key="2">
    <source>
        <dbReference type="EMBL" id="WYF43845.1"/>
    </source>
</evidence>
<keyword evidence="1" id="KW-1133">Transmembrane helix</keyword>
<sequence>MNIPPRAWTLALLAALLWAGIGTIQKTGRGLPLGDAVVSELPLTALVFVVALLVAAQRNR</sequence>
<dbReference type="EMBL" id="CP149782">
    <property type="protein sequence ID" value="WYF43845.1"/>
    <property type="molecule type" value="Genomic_DNA"/>
</dbReference>